<accession>A0A160PRA6</accession>
<sequence>MTTFALIASPNNVDPTAASPLAIEIHTDEDSGYPLDLILTDHLVPAVVYGDMVIYTKTLLAQTPPDTVPTAEVFFDKLKKLIAQGRTRDRVYSDTYSQLVIAGHNRTVLTDSSEFYDEFYQFIEAAPGVILK</sequence>
<dbReference type="AlphaFoldDB" id="A0A160PRA6"/>
<evidence type="ECO:0000313" key="2">
    <source>
        <dbReference type="Proteomes" id="UP000218244"/>
    </source>
</evidence>
<keyword evidence="2" id="KW-1185">Reference proteome</keyword>
<organism evidence="1 2">
    <name type="scientific">Corynebacterium suranareeae</name>
    <dbReference type="NCBI Taxonomy" id="2506452"/>
    <lineage>
        <taxon>Bacteria</taxon>
        <taxon>Bacillati</taxon>
        <taxon>Actinomycetota</taxon>
        <taxon>Actinomycetes</taxon>
        <taxon>Mycobacteriales</taxon>
        <taxon>Corynebacteriaceae</taxon>
        <taxon>Corynebacterium</taxon>
    </lineage>
</organism>
<dbReference type="RefSeq" id="WP_096456486.1">
    <property type="nucleotide sequence ID" value="NZ_AP017369.1"/>
</dbReference>
<reference evidence="1 2" key="1">
    <citation type="submission" date="2016-02" db="EMBL/GenBank/DDBJ databases">
        <title>Corynebacterium glutamicum N24 whole genome sequencing project.</title>
        <authorList>
            <person name="Matsutani M."/>
            <person name="Nangtapong N."/>
            <person name="Yakushi T."/>
            <person name="Matsushita K."/>
        </authorList>
    </citation>
    <scope>NUCLEOTIDE SEQUENCE [LARGE SCALE GENOMIC DNA]</scope>
    <source>
        <strain evidence="1 2">N24</strain>
    </source>
</reference>
<gene>
    <name evidence="1" type="ORF">N24_1914</name>
</gene>
<name>A0A160PRA6_9CORY</name>
<protein>
    <submittedName>
        <fullName evidence="1">Uncharacterized protein</fullName>
    </submittedName>
</protein>
<dbReference type="KEGG" id="csur:N24_1914"/>
<dbReference type="EMBL" id="AP017369">
    <property type="protein sequence ID" value="BAU96176.1"/>
    <property type="molecule type" value="Genomic_DNA"/>
</dbReference>
<evidence type="ECO:0000313" key="1">
    <source>
        <dbReference type="EMBL" id="BAU96176.1"/>
    </source>
</evidence>
<dbReference type="Proteomes" id="UP000218244">
    <property type="component" value="Chromosome"/>
</dbReference>
<proteinExistence type="predicted"/>